<evidence type="ECO:0000259" key="2">
    <source>
        <dbReference type="PROSITE" id="PS50943"/>
    </source>
</evidence>
<dbReference type="PANTHER" id="PTHR43236">
    <property type="entry name" value="ANTITOXIN HIGA1"/>
    <property type="match status" value="1"/>
</dbReference>
<evidence type="ECO:0000313" key="3">
    <source>
        <dbReference type="EMBL" id="MBR7830887.1"/>
    </source>
</evidence>
<comment type="caution">
    <text evidence="3">The sequence shown here is derived from an EMBL/GenBank/DDBJ whole genome shotgun (WGS) entry which is preliminary data.</text>
</comment>
<dbReference type="CDD" id="cd00093">
    <property type="entry name" value="HTH_XRE"/>
    <property type="match status" value="2"/>
</dbReference>
<dbReference type="SMART" id="SM00530">
    <property type="entry name" value="HTH_XRE"/>
    <property type="match status" value="2"/>
</dbReference>
<evidence type="ECO:0000256" key="1">
    <source>
        <dbReference type="SAM" id="MobiDB-lite"/>
    </source>
</evidence>
<dbReference type="InterPro" id="IPR001387">
    <property type="entry name" value="Cro/C1-type_HTH"/>
</dbReference>
<reference evidence="3" key="1">
    <citation type="submission" date="2021-04" db="EMBL/GenBank/DDBJ databases">
        <title>Genome based classification of Actinospica acidithermotolerans sp. nov., an actinobacterium isolated from an Indonesian hot spring.</title>
        <authorList>
            <person name="Kusuma A.B."/>
            <person name="Putra K.E."/>
            <person name="Nafisah S."/>
            <person name="Loh J."/>
            <person name="Nouioui I."/>
            <person name="Goodfellow M."/>
        </authorList>
    </citation>
    <scope>NUCLEOTIDE SEQUENCE</scope>
    <source>
        <strain evidence="3">MGRD01-02</strain>
    </source>
</reference>
<dbReference type="InterPro" id="IPR010982">
    <property type="entry name" value="Lambda_DNA-bd_dom_sf"/>
</dbReference>
<accession>A0A941EI09</accession>
<feature type="domain" description="HTH cro/C1-type" evidence="2">
    <location>
        <begin position="30"/>
        <end position="71"/>
    </location>
</feature>
<name>A0A941EI09_9ACTN</name>
<dbReference type="RefSeq" id="WP_212522006.1">
    <property type="nucleotide sequence ID" value="NZ_JAGSOH010000164.1"/>
</dbReference>
<dbReference type="InterPro" id="IPR052345">
    <property type="entry name" value="Rad_response_metalloprotease"/>
</dbReference>
<dbReference type="PANTHER" id="PTHR43236:SF1">
    <property type="entry name" value="BLL7220 PROTEIN"/>
    <property type="match status" value="1"/>
</dbReference>
<dbReference type="EMBL" id="JAGSOH010000164">
    <property type="protein sequence ID" value="MBR7830887.1"/>
    <property type="molecule type" value="Genomic_DNA"/>
</dbReference>
<gene>
    <name evidence="3" type="ORF">KDK95_31575</name>
</gene>
<dbReference type="AlphaFoldDB" id="A0A941EI09"/>
<dbReference type="Pfam" id="PF13560">
    <property type="entry name" value="HTH_31"/>
    <property type="match status" value="2"/>
</dbReference>
<dbReference type="Proteomes" id="UP000676325">
    <property type="component" value="Unassembled WGS sequence"/>
</dbReference>
<dbReference type="GO" id="GO:0003677">
    <property type="term" value="F:DNA binding"/>
    <property type="evidence" value="ECO:0007669"/>
    <property type="project" value="InterPro"/>
</dbReference>
<sequence>MSGRPGVARFRGALLRAARTEADPPVSKGALARRSGVPRTNIIQLEAGDRRPQPDVLRALAHALGIAPASLCEPSPAPGLAELRECAGYLQEELAAHAGLGRTTYAMIESGRTARLKPQVLAAFADAIGVPAEQIDAAHRRDVQRVRTPADNTRKEPEP</sequence>
<feature type="compositionally biased region" description="Basic and acidic residues" evidence="1">
    <location>
        <begin position="136"/>
        <end position="145"/>
    </location>
</feature>
<feature type="region of interest" description="Disordered" evidence="1">
    <location>
        <begin position="135"/>
        <end position="159"/>
    </location>
</feature>
<feature type="domain" description="HTH cro/C1-type" evidence="2">
    <location>
        <begin position="80"/>
        <end position="135"/>
    </location>
</feature>
<dbReference type="PROSITE" id="PS50943">
    <property type="entry name" value="HTH_CROC1"/>
    <property type="match status" value="2"/>
</dbReference>
<evidence type="ECO:0000313" key="4">
    <source>
        <dbReference type="Proteomes" id="UP000676325"/>
    </source>
</evidence>
<organism evidence="3 4">
    <name type="scientific">Actinospica acidithermotolerans</name>
    <dbReference type="NCBI Taxonomy" id="2828514"/>
    <lineage>
        <taxon>Bacteria</taxon>
        <taxon>Bacillati</taxon>
        <taxon>Actinomycetota</taxon>
        <taxon>Actinomycetes</taxon>
        <taxon>Catenulisporales</taxon>
        <taxon>Actinospicaceae</taxon>
        <taxon>Actinospica</taxon>
    </lineage>
</organism>
<keyword evidence="4" id="KW-1185">Reference proteome</keyword>
<protein>
    <submittedName>
        <fullName evidence="3">Helix-turn-helix domain-containing protein</fullName>
    </submittedName>
</protein>
<proteinExistence type="predicted"/>
<dbReference type="SUPFAM" id="SSF47413">
    <property type="entry name" value="lambda repressor-like DNA-binding domains"/>
    <property type="match status" value="2"/>
</dbReference>
<dbReference type="Gene3D" id="1.10.260.40">
    <property type="entry name" value="lambda repressor-like DNA-binding domains"/>
    <property type="match status" value="2"/>
</dbReference>